<dbReference type="AlphaFoldDB" id="A0AAD6TDY9"/>
<proteinExistence type="predicted"/>
<keyword evidence="2" id="KW-1185">Reference proteome</keyword>
<sequence>MCRPRPGLKAGALARFGGLRLSKMPGQAASLRPGLAWPKPGLWLEFSKLLFVAPLNEFIDSAQLWPEEWRARPQASSGRPFGPAFWPEAEADLEGNELCLSHLLFSSILEKHKSEAKKASQDADHLNSLQNIDVGNEEELNAFKLKFNSFFFSGDFQEVVHYLSNIAVENRDLHQVLKSVNSRIKEHKSTDTSGNATHRQKCSLPVAPSKMVQVGFNAGPRHARVFRLAKSSTKPLDDITKTNTTTILLQR</sequence>
<name>A0AAD6TDY9_9AGAR</name>
<evidence type="ECO:0000313" key="2">
    <source>
        <dbReference type="Proteomes" id="UP001218188"/>
    </source>
</evidence>
<comment type="caution">
    <text evidence="1">The sequence shown here is derived from an EMBL/GenBank/DDBJ whole genome shotgun (WGS) entry which is preliminary data.</text>
</comment>
<dbReference type="Proteomes" id="UP001218188">
    <property type="component" value="Unassembled WGS sequence"/>
</dbReference>
<evidence type="ECO:0000313" key="1">
    <source>
        <dbReference type="EMBL" id="KAJ7044444.1"/>
    </source>
</evidence>
<gene>
    <name evidence="1" type="ORF">C8F04DRAFT_1174876</name>
</gene>
<dbReference type="EMBL" id="JARJCM010000007">
    <property type="protein sequence ID" value="KAJ7044444.1"/>
    <property type="molecule type" value="Genomic_DNA"/>
</dbReference>
<organism evidence="1 2">
    <name type="scientific">Mycena alexandri</name>
    <dbReference type="NCBI Taxonomy" id="1745969"/>
    <lineage>
        <taxon>Eukaryota</taxon>
        <taxon>Fungi</taxon>
        <taxon>Dikarya</taxon>
        <taxon>Basidiomycota</taxon>
        <taxon>Agaricomycotina</taxon>
        <taxon>Agaricomycetes</taxon>
        <taxon>Agaricomycetidae</taxon>
        <taxon>Agaricales</taxon>
        <taxon>Marasmiineae</taxon>
        <taxon>Mycenaceae</taxon>
        <taxon>Mycena</taxon>
    </lineage>
</organism>
<protein>
    <submittedName>
        <fullName evidence="1">Uncharacterized protein</fullName>
    </submittedName>
</protein>
<accession>A0AAD6TDY9</accession>
<reference evidence="1" key="1">
    <citation type="submission" date="2023-03" db="EMBL/GenBank/DDBJ databases">
        <title>Massive genome expansion in bonnet fungi (Mycena s.s.) driven by repeated elements and novel gene families across ecological guilds.</title>
        <authorList>
            <consortium name="Lawrence Berkeley National Laboratory"/>
            <person name="Harder C.B."/>
            <person name="Miyauchi S."/>
            <person name="Viragh M."/>
            <person name="Kuo A."/>
            <person name="Thoen E."/>
            <person name="Andreopoulos B."/>
            <person name="Lu D."/>
            <person name="Skrede I."/>
            <person name="Drula E."/>
            <person name="Henrissat B."/>
            <person name="Morin E."/>
            <person name="Kohler A."/>
            <person name="Barry K."/>
            <person name="LaButti K."/>
            <person name="Morin E."/>
            <person name="Salamov A."/>
            <person name="Lipzen A."/>
            <person name="Mereny Z."/>
            <person name="Hegedus B."/>
            <person name="Baldrian P."/>
            <person name="Stursova M."/>
            <person name="Weitz H."/>
            <person name="Taylor A."/>
            <person name="Grigoriev I.V."/>
            <person name="Nagy L.G."/>
            <person name="Martin F."/>
            <person name="Kauserud H."/>
        </authorList>
    </citation>
    <scope>NUCLEOTIDE SEQUENCE</scope>
    <source>
        <strain evidence="1">CBHHK200</strain>
    </source>
</reference>